<dbReference type="InterPro" id="IPR005674">
    <property type="entry name" value="CocE/Ser_esterase"/>
</dbReference>
<evidence type="ECO:0000313" key="4">
    <source>
        <dbReference type="EMBL" id="GGB39239.1"/>
    </source>
</evidence>
<feature type="signal peptide" evidence="2">
    <location>
        <begin position="1"/>
        <end position="22"/>
    </location>
</feature>
<comment type="caution">
    <text evidence="4">The sequence shown here is derived from an EMBL/GenBank/DDBJ whole genome shotgun (WGS) entry which is preliminary data.</text>
</comment>
<feature type="domain" description="Xaa-Pro dipeptidyl-peptidase C-terminal" evidence="3">
    <location>
        <begin position="461"/>
        <end position="697"/>
    </location>
</feature>
<evidence type="ECO:0000256" key="1">
    <source>
        <dbReference type="ARBA" id="ARBA00022801"/>
    </source>
</evidence>
<dbReference type="InterPro" id="IPR013736">
    <property type="entry name" value="Xaa-Pro_dipept_C"/>
</dbReference>
<keyword evidence="1" id="KW-0378">Hydrolase</keyword>
<organism evidence="4 5">
    <name type="scientific">Gordonia jinhuaensis</name>
    <dbReference type="NCBI Taxonomy" id="1517702"/>
    <lineage>
        <taxon>Bacteria</taxon>
        <taxon>Bacillati</taxon>
        <taxon>Actinomycetota</taxon>
        <taxon>Actinomycetes</taxon>
        <taxon>Mycobacteriales</taxon>
        <taxon>Gordoniaceae</taxon>
        <taxon>Gordonia</taxon>
    </lineage>
</organism>
<dbReference type="AlphaFoldDB" id="A0A916TBR5"/>
<dbReference type="NCBIfam" id="TIGR00976">
    <property type="entry name" value="CocE_NonD"/>
    <property type="match status" value="1"/>
</dbReference>
<dbReference type="Gene3D" id="2.60.120.260">
    <property type="entry name" value="Galactose-binding domain-like"/>
    <property type="match status" value="1"/>
</dbReference>
<dbReference type="Pfam" id="PF08530">
    <property type="entry name" value="PepX_C"/>
    <property type="match status" value="1"/>
</dbReference>
<reference evidence="4" key="1">
    <citation type="journal article" date="2014" name="Int. J. Syst. Evol. Microbiol.">
        <title>Complete genome sequence of Corynebacterium casei LMG S-19264T (=DSM 44701T), isolated from a smear-ripened cheese.</title>
        <authorList>
            <consortium name="US DOE Joint Genome Institute (JGI-PGF)"/>
            <person name="Walter F."/>
            <person name="Albersmeier A."/>
            <person name="Kalinowski J."/>
            <person name="Ruckert C."/>
        </authorList>
    </citation>
    <scope>NUCLEOTIDE SEQUENCE</scope>
    <source>
        <strain evidence="4">CGMCC 1.12827</strain>
    </source>
</reference>
<dbReference type="Gene3D" id="3.40.50.1820">
    <property type="entry name" value="alpha/beta hydrolase"/>
    <property type="match status" value="1"/>
</dbReference>
<dbReference type="Proteomes" id="UP000621454">
    <property type="component" value="Unassembled WGS sequence"/>
</dbReference>
<dbReference type="Pfam" id="PF02129">
    <property type="entry name" value="Peptidase_S15"/>
    <property type="match status" value="1"/>
</dbReference>
<feature type="chain" id="PRO_5037644922" description="Xaa-Pro dipeptidyl-peptidase C-terminal domain-containing protein" evidence="2">
    <location>
        <begin position="23"/>
        <end position="731"/>
    </location>
</feature>
<evidence type="ECO:0000259" key="3">
    <source>
        <dbReference type="SMART" id="SM00939"/>
    </source>
</evidence>
<dbReference type="InterPro" id="IPR029058">
    <property type="entry name" value="AB_hydrolase_fold"/>
</dbReference>
<evidence type="ECO:0000256" key="2">
    <source>
        <dbReference type="SAM" id="SignalP"/>
    </source>
</evidence>
<dbReference type="EMBL" id="BMGC01000023">
    <property type="protein sequence ID" value="GGB39239.1"/>
    <property type="molecule type" value="Genomic_DNA"/>
</dbReference>
<keyword evidence="5" id="KW-1185">Reference proteome</keyword>
<proteinExistence type="predicted"/>
<sequence>MTCGVATSTLVSGAIVSGTASATTTPGRGAGSVTEAYLTGATPGARVTLRDGTGSQVGSGTVDRLGSLIVRDLTPGPGFHFDVNGVAGNSFSVLDRSGSSAPASLYRDQHLHPGLNYIRMRDGITLAATVHLPLGKTAADGPFPTVIEYSGYQTAAPGNFYLGAAAQVAKHPDPLAPAISTVLGGVLAPAAGFASVSVQMRGSGCSGGAFDIFDWPTILDGYDAIETVAAQPWVAGHRVGMVGISFSAISQWAVAGMHPPHLAAIAPLSTTDDLYSTGYPGGILNTGFANTWLTERQADARPAPGGGQPYAKALVAQGDKQCAVNQQLRLQTPDLLGMIEDNPTRNIGVYEHRSPQYWASKVNVPVFLAGALQDEQVGSQWTNLIGALKGNPNVWVKMINGAHFDSLAPQILGPWNEFLNLFVAHRIPPKSPALEAHGPALYLATTSGLGQPVNSSRFADAPSYQAALNGFRRDGRVQVFFGNGTGSAGVGGMSAPWWRSYDAWPPSNSTQTRLSFGTGGALSSQAGAAAQVSFRPDPAARPAGTLNVTGPSQLPWKGTPPYDWAPVPGHAGVSFVTAPQARDAVVIGQGAVALKLHSSAPVTDLQATISEVRPDGKETFVASGLLRARVGHQAPGQFTDVAIPLDPIGYAFRAGSRIRVTITAPGGDRTSWRFATPATGGQVVDTLALGTGGSALVLPVVDGQRAGTPLPSCVGVRGQPCRTYVRTFNGG</sequence>
<gene>
    <name evidence="4" type="ORF">GCM10011489_28660</name>
</gene>
<dbReference type="InterPro" id="IPR000383">
    <property type="entry name" value="Xaa-Pro-like_dom"/>
</dbReference>
<keyword evidence="2" id="KW-0732">Signal</keyword>
<name>A0A916TBR5_9ACTN</name>
<reference evidence="4" key="2">
    <citation type="submission" date="2020-09" db="EMBL/GenBank/DDBJ databases">
        <authorList>
            <person name="Sun Q."/>
            <person name="Zhou Y."/>
        </authorList>
    </citation>
    <scope>NUCLEOTIDE SEQUENCE</scope>
    <source>
        <strain evidence="4">CGMCC 1.12827</strain>
    </source>
</reference>
<dbReference type="GO" id="GO:0008239">
    <property type="term" value="F:dipeptidyl-peptidase activity"/>
    <property type="evidence" value="ECO:0007669"/>
    <property type="project" value="InterPro"/>
</dbReference>
<dbReference type="SUPFAM" id="SSF49785">
    <property type="entry name" value="Galactose-binding domain-like"/>
    <property type="match status" value="1"/>
</dbReference>
<protein>
    <recommendedName>
        <fullName evidence="3">Xaa-Pro dipeptidyl-peptidase C-terminal domain-containing protein</fullName>
    </recommendedName>
</protein>
<dbReference type="SMART" id="SM00939">
    <property type="entry name" value="PepX_C"/>
    <property type="match status" value="1"/>
</dbReference>
<evidence type="ECO:0000313" key="5">
    <source>
        <dbReference type="Proteomes" id="UP000621454"/>
    </source>
</evidence>
<dbReference type="SUPFAM" id="SSF53474">
    <property type="entry name" value="alpha/beta-Hydrolases"/>
    <property type="match status" value="1"/>
</dbReference>
<accession>A0A916TBR5</accession>
<dbReference type="InterPro" id="IPR008979">
    <property type="entry name" value="Galactose-bd-like_sf"/>
</dbReference>